<dbReference type="OrthoDB" id="9801813at2"/>
<dbReference type="GO" id="GO:0016887">
    <property type="term" value="F:ATP hydrolysis activity"/>
    <property type="evidence" value="ECO:0007669"/>
    <property type="project" value="InterPro"/>
</dbReference>
<dbReference type="PANTHER" id="PTHR43581:SF4">
    <property type="entry name" value="ATP_GTP PHOSPHATASE"/>
    <property type="match status" value="1"/>
</dbReference>
<proteinExistence type="predicted"/>
<dbReference type="PANTHER" id="PTHR43581">
    <property type="entry name" value="ATP/GTP PHOSPHATASE"/>
    <property type="match status" value="1"/>
</dbReference>
<reference evidence="3 4" key="1">
    <citation type="submission" date="2018-05" db="EMBL/GenBank/DDBJ databases">
        <title>The Hungate 1000. A catalogue of reference genomes from the rumen microbiome.</title>
        <authorList>
            <person name="Kelly W."/>
        </authorList>
    </citation>
    <scope>NUCLEOTIDE SEQUENCE [LARGE SCALE GENOMIC DNA]</scope>
    <source>
        <strain evidence="3 4">SAb67</strain>
    </source>
</reference>
<dbReference type="InterPro" id="IPR041685">
    <property type="entry name" value="AAA_GajA/Old/RecF-like"/>
</dbReference>
<sequence length="378" mass="42881">MLESIRIKGFRKYKDFKIDGFGQINFILGDNNIGKTSILESIYAWACGQNVIPLLSIPLARGRYASIMQPYWIMEEIMATVNDRKTVPLEMSFDGKYNDKNECFVHTIYPSELLSEYDTSYKNSSNLVSVHNNGAFSTDVPQVSQGVPSLFQLQQTTIAKWKICHNNDKDNAITTNITLPIANVPVVTSFHNAKFIDILSHSAVLENVQIYASLKRERLLEEVTTEINKVFPEIIGFDLIPYPDGTQSPISVIKESGVLPMYAYGDGIQRWFYILGCLSLYKNSIICIDEIDAGFHHSAQQEFSSNLVKNAIKNNVQLFITTHNIEYLDCFLNACYNSNEINNIKVITIKDFHDGLKVRTMSANEALKSRNNFNLELR</sequence>
<evidence type="ECO:0000259" key="2">
    <source>
        <dbReference type="Pfam" id="PF13304"/>
    </source>
</evidence>
<dbReference type="Proteomes" id="UP000245720">
    <property type="component" value="Unassembled WGS sequence"/>
</dbReference>
<evidence type="ECO:0000313" key="3">
    <source>
        <dbReference type="EMBL" id="PWJ10834.1"/>
    </source>
</evidence>
<dbReference type="AlphaFoldDB" id="A0A315YI16"/>
<dbReference type="Pfam" id="PF13304">
    <property type="entry name" value="AAA_21"/>
    <property type="match status" value="1"/>
</dbReference>
<protein>
    <submittedName>
        <fullName evidence="3">AAA15 family ATPase/GTPase</fullName>
    </submittedName>
</protein>
<accession>A0A315YI16</accession>
<evidence type="ECO:0000313" key="4">
    <source>
        <dbReference type="Proteomes" id="UP000245720"/>
    </source>
</evidence>
<dbReference type="Gene3D" id="3.40.50.300">
    <property type="entry name" value="P-loop containing nucleotide triphosphate hydrolases"/>
    <property type="match status" value="2"/>
</dbReference>
<dbReference type="GO" id="GO:0005524">
    <property type="term" value="F:ATP binding"/>
    <property type="evidence" value="ECO:0007669"/>
    <property type="project" value="InterPro"/>
</dbReference>
<dbReference type="InterPro" id="IPR051396">
    <property type="entry name" value="Bact_Antivir_Def_Nuclease"/>
</dbReference>
<dbReference type="InterPro" id="IPR027417">
    <property type="entry name" value="P-loop_NTPase"/>
</dbReference>
<dbReference type="SUPFAM" id="SSF52540">
    <property type="entry name" value="P-loop containing nucleoside triphosphate hydrolases"/>
    <property type="match status" value="1"/>
</dbReference>
<name>A0A315YI16_RUMFL</name>
<dbReference type="EMBL" id="QGDI01000012">
    <property type="protein sequence ID" value="PWJ10834.1"/>
    <property type="molecule type" value="Genomic_DNA"/>
</dbReference>
<feature type="domain" description="ATPase AAA-type core" evidence="2">
    <location>
        <begin position="247"/>
        <end position="327"/>
    </location>
</feature>
<comment type="caution">
    <text evidence="3">The sequence shown here is derived from an EMBL/GenBank/DDBJ whole genome shotgun (WGS) entry which is preliminary data.</text>
</comment>
<organism evidence="3 4">
    <name type="scientific">Ruminococcus flavefaciens</name>
    <dbReference type="NCBI Taxonomy" id="1265"/>
    <lineage>
        <taxon>Bacteria</taxon>
        <taxon>Bacillati</taxon>
        <taxon>Bacillota</taxon>
        <taxon>Clostridia</taxon>
        <taxon>Eubacteriales</taxon>
        <taxon>Oscillospiraceae</taxon>
        <taxon>Ruminococcus</taxon>
    </lineage>
</organism>
<dbReference type="InterPro" id="IPR003959">
    <property type="entry name" value="ATPase_AAA_core"/>
</dbReference>
<evidence type="ECO:0000259" key="1">
    <source>
        <dbReference type="Pfam" id="PF13175"/>
    </source>
</evidence>
<dbReference type="RefSeq" id="WP_109727583.1">
    <property type="nucleotide sequence ID" value="NZ_QGDI01000012.1"/>
</dbReference>
<dbReference type="Pfam" id="PF13175">
    <property type="entry name" value="AAA_15"/>
    <property type="match status" value="1"/>
</dbReference>
<feature type="domain" description="Endonuclease GajA/Old nuclease/RecF-like AAA" evidence="1">
    <location>
        <begin position="1"/>
        <end position="43"/>
    </location>
</feature>
<gene>
    <name evidence="3" type="ORF">IE37_02876</name>
</gene>